<evidence type="ECO:0000313" key="1">
    <source>
        <dbReference type="EMBL" id="MDT2759283.1"/>
    </source>
</evidence>
<keyword evidence="2" id="KW-1185">Reference proteome</keyword>
<proteinExistence type="predicted"/>
<sequence>MELFEEIDVRETKFKAKRILASYRRLSRIAGQDEINLRSPIISDMPRTPSSYTNKSEDATCIRVDAENELNEINAALNRISRISKEIISMTFCENEKLTAFAIGLELGYSERSIKDLKAEALLEFADVYRDGKLIVTK</sequence>
<organism evidence="1 2">
    <name type="scientific">Enterococcus xiangfangensis</name>
    <dbReference type="NCBI Taxonomy" id="1296537"/>
    <lineage>
        <taxon>Bacteria</taxon>
        <taxon>Bacillati</taxon>
        <taxon>Bacillota</taxon>
        <taxon>Bacilli</taxon>
        <taxon>Lactobacillales</taxon>
        <taxon>Enterococcaceae</taxon>
        <taxon>Enterococcus</taxon>
    </lineage>
</organism>
<comment type="caution">
    <text evidence="1">The sequence shown here is derived from an EMBL/GenBank/DDBJ whole genome shotgun (WGS) entry which is preliminary data.</text>
</comment>
<name>A0ABU3F9D3_9ENTE</name>
<gene>
    <name evidence="1" type="ORF">P7H27_05855</name>
</gene>
<dbReference type="RefSeq" id="WP_010739651.1">
    <property type="nucleotide sequence ID" value="NZ_BJDX01000003.1"/>
</dbReference>
<dbReference type="Proteomes" id="UP001181046">
    <property type="component" value="Unassembled WGS sequence"/>
</dbReference>
<dbReference type="NCBIfam" id="TIGR01637">
    <property type="entry name" value="phage_arpU"/>
    <property type="match status" value="1"/>
</dbReference>
<dbReference type="EMBL" id="JARQAJ010000003">
    <property type="protein sequence ID" value="MDT2759283.1"/>
    <property type="molecule type" value="Genomic_DNA"/>
</dbReference>
<dbReference type="InterPro" id="IPR006524">
    <property type="entry name" value="ArpU-like"/>
</dbReference>
<protein>
    <submittedName>
        <fullName evidence="1">ArpU family phage packaging/lysis transcriptional regulator</fullName>
    </submittedName>
</protein>
<accession>A0ABU3F9D3</accession>
<reference evidence="1" key="1">
    <citation type="submission" date="2023-03" db="EMBL/GenBank/DDBJ databases">
        <authorList>
            <person name="Shen W."/>
            <person name="Cai J."/>
        </authorList>
    </citation>
    <scope>NUCLEOTIDE SEQUENCE</scope>
    <source>
        <strain evidence="1">P66-3</strain>
    </source>
</reference>
<dbReference type="Gene3D" id="1.20.140.160">
    <property type="match status" value="1"/>
</dbReference>
<evidence type="ECO:0000313" key="2">
    <source>
        <dbReference type="Proteomes" id="UP001181046"/>
    </source>
</evidence>